<dbReference type="OrthoDB" id="5137271at2"/>
<dbReference type="PATRIC" id="fig|1210046.3.peg.2997"/>
<feature type="compositionally biased region" description="Basic residues" evidence="1">
    <location>
        <begin position="332"/>
        <end position="346"/>
    </location>
</feature>
<feature type="compositionally biased region" description="Basic residues" evidence="1">
    <location>
        <begin position="355"/>
        <end position="383"/>
    </location>
</feature>
<feature type="region of interest" description="Disordered" evidence="1">
    <location>
        <begin position="271"/>
        <end position="506"/>
    </location>
</feature>
<feature type="compositionally biased region" description="Low complexity" evidence="1">
    <location>
        <begin position="30"/>
        <end position="40"/>
    </location>
</feature>
<sequence length="506" mass="55460">MAAARRRRLSARIAGLLLAVLVVLPVAAAPSTAAPEAPDATGTRLTITSMTPVADGDGRATVRGRLTNTGTETLESPSVRLVPQQAGSRRSDIATWTEGTRPVEGASLDDDSLDDLPAGRSTPFVLRVDADDLLPDASAGAAWVSIQTETTAVHTFIGVHRTKEYEPLGLVWGIPLGLPADRRLFGHGEGRAKAWSEAVGPDSRLARLTDEPPARDEAWLIDPTLLDVPEEETTRTAERRVRAERATALRDRIVGSRTLVLPGADADVAAGARSGAAARLVRPPRRRRGRGRRGARRPQRRPVACRRSGHRRAGGGTRRPPRRPDLAPRPRQQPRVRRLHRHRRGPHDRGDPARRARRPALRARRRTDRPGRRRPRPAAARRRDRVDPHRTIGHPPHRARRARPRHHPGPRCVGTAARRLRGHPVGDEGGPRERPDRRRGRRSGPHPPARAPRSAAPPRPTRLGPRCSARTAPSRSPTTRRRWSPSRRSAPTDGPGDASSCRPSTS</sequence>
<keyword evidence="2" id="KW-0732">Signal</keyword>
<feature type="compositionally biased region" description="Pro residues" evidence="1">
    <location>
        <begin position="445"/>
        <end position="460"/>
    </location>
</feature>
<evidence type="ECO:0000256" key="1">
    <source>
        <dbReference type="SAM" id="MobiDB-lite"/>
    </source>
</evidence>
<feature type="compositionally biased region" description="Basic and acidic residues" evidence="1">
    <location>
        <begin position="424"/>
        <end position="436"/>
    </location>
</feature>
<accession>K1DU50</accession>
<proteinExistence type="predicted"/>
<comment type="caution">
    <text evidence="3">The sequence shown here is derived from an EMBL/GenBank/DDBJ whole genome shotgun (WGS) entry which is preliminary data.</text>
</comment>
<feature type="compositionally biased region" description="Basic residues" evidence="1">
    <location>
        <begin position="391"/>
        <end position="409"/>
    </location>
</feature>
<dbReference type="RefSeq" id="WP_007929772.1">
    <property type="nucleotide sequence ID" value="NZ_ALWX01000091.1"/>
</dbReference>
<feature type="compositionally biased region" description="Low complexity" evidence="1">
    <location>
        <begin position="468"/>
        <end position="477"/>
    </location>
</feature>
<dbReference type="Proteomes" id="UP000004474">
    <property type="component" value="Unassembled WGS sequence"/>
</dbReference>
<dbReference type="Pfam" id="PF19516">
    <property type="entry name" value="DUF6049"/>
    <property type="match status" value="1"/>
</dbReference>
<dbReference type="STRING" id="1210046.B277_15634"/>
<evidence type="ECO:0000313" key="4">
    <source>
        <dbReference type="Proteomes" id="UP000004474"/>
    </source>
</evidence>
<name>K1DU50_9MICO</name>
<protein>
    <submittedName>
        <fullName evidence="3">Uncharacterized protein</fullName>
    </submittedName>
</protein>
<feature type="chain" id="PRO_5003842473" evidence="2">
    <location>
        <begin position="29"/>
        <end position="506"/>
    </location>
</feature>
<feature type="compositionally biased region" description="Basic residues" evidence="1">
    <location>
        <begin position="282"/>
        <end position="313"/>
    </location>
</feature>
<reference evidence="3 4" key="1">
    <citation type="journal article" date="2012" name="J. Bacteriol.">
        <title>Genome Sequence of Janibacter hoylei MTCC8307, Isolated from the Stratospheric Air.</title>
        <authorList>
            <person name="Pawar S.P."/>
            <person name="Dhotre D.P."/>
            <person name="Shetty S.A."/>
            <person name="Chowdhury S.P."/>
            <person name="Chaudhari B.L."/>
            <person name="Shouche Y.S."/>
        </authorList>
    </citation>
    <scope>NUCLEOTIDE SEQUENCE [LARGE SCALE GENOMIC DNA]</scope>
    <source>
        <strain evidence="3 4">PVAS-1</strain>
    </source>
</reference>
<evidence type="ECO:0000313" key="3">
    <source>
        <dbReference type="EMBL" id="EKA59924.1"/>
    </source>
</evidence>
<feature type="region of interest" description="Disordered" evidence="1">
    <location>
        <begin position="30"/>
        <end position="62"/>
    </location>
</feature>
<dbReference type="EMBL" id="ALWX01000091">
    <property type="protein sequence ID" value="EKA59924.1"/>
    <property type="molecule type" value="Genomic_DNA"/>
</dbReference>
<dbReference type="AlphaFoldDB" id="K1DU50"/>
<feature type="signal peptide" evidence="2">
    <location>
        <begin position="1"/>
        <end position="28"/>
    </location>
</feature>
<gene>
    <name evidence="3" type="ORF">B277_15634</name>
</gene>
<evidence type="ECO:0000256" key="2">
    <source>
        <dbReference type="SAM" id="SignalP"/>
    </source>
</evidence>
<organism evidence="3 4">
    <name type="scientific">Janibacter hoylei PVAS-1</name>
    <dbReference type="NCBI Taxonomy" id="1210046"/>
    <lineage>
        <taxon>Bacteria</taxon>
        <taxon>Bacillati</taxon>
        <taxon>Actinomycetota</taxon>
        <taxon>Actinomycetes</taxon>
        <taxon>Micrococcales</taxon>
        <taxon>Intrasporangiaceae</taxon>
        <taxon>Janibacter</taxon>
    </lineage>
</organism>
<feature type="compositionally biased region" description="Low complexity" evidence="1">
    <location>
        <begin position="271"/>
        <end position="281"/>
    </location>
</feature>
<dbReference type="InterPro" id="IPR046112">
    <property type="entry name" value="DUF6049"/>
</dbReference>